<keyword evidence="2" id="KW-1185">Reference proteome</keyword>
<reference evidence="1" key="1">
    <citation type="journal article" date="2021" name="IMA Fungus">
        <title>Genomic characterization of three marine fungi, including Emericellopsis atlantica sp. nov. with signatures of a generalist lifestyle and marine biomass degradation.</title>
        <authorList>
            <person name="Hagestad O.C."/>
            <person name="Hou L."/>
            <person name="Andersen J.H."/>
            <person name="Hansen E.H."/>
            <person name="Altermark B."/>
            <person name="Li C."/>
            <person name="Kuhnert E."/>
            <person name="Cox R.J."/>
            <person name="Crous P.W."/>
            <person name="Spatafora J.W."/>
            <person name="Lail K."/>
            <person name="Amirebrahimi M."/>
            <person name="Lipzen A."/>
            <person name="Pangilinan J."/>
            <person name="Andreopoulos W."/>
            <person name="Hayes R.D."/>
            <person name="Ng V."/>
            <person name="Grigoriev I.V."/>
            <person name="Jackson S.A."/>
            <person name="Sutton T.D.S."/>
            <person name="Dobson A.D.W."/>
            <person name="Rama T."/>
        </authorList>
    </citation>
    <scope>NUCLEOTIDE SEQUENCE</scope>
    <source>
        <strain evidence="1">TRa018bII</strain>
    </source>
</reference>
<evidence type="ECO:0000313" key="2">
    <source>
        <dbReference type="Proteomes" id="UP000824998"/>
    </source>
</evidence>
<dbReference type="Gene3D" id="3.40.50.720">
    <property type="entry name" value="NAD(P)-binding Rossmann-like Domain"/>
    <property type="match status" value="1"/>
</dbReference>
<dbReference type="Proteomes" id="UP000824998">
    <property type="component" value="Unassembled WGS sequence"/>
</dbReference>
<accession>A0A9P7YT62</accession>
<dbReference type="EMBL" id="MU251359">
    <property type="protein sequence ID" value="KAG9239349.1"/>
    <property type="molecule type" value="Genomic_DNA"/>
</dbReference>
<dbReference type="AlphaFoldDB" id="A0A9P7YT62"/>
<name>A0A9P7YT62_9HELO</name>
<sequence>MRRRACTLPIAGVTAWMALNEMRPLGKKGEGVLRQGTGGAGDGYSSPLYPRLIQRGSFINTPSSHHHILIR</sequence>
<comment type="caution">
    <text evidence="1">The sequence shown here is derived from an EMBL/GenBank/DDBJ whole genome shotgun (WGS) entry which is preliminary data.</text>
</comment>
<organism evidence="1 2">
    <name type="scientific">Amylocarpus encephaloides</name>
    <dbReference type="NCBI Taxonomy" id="45428"/>
    <lineage>
        <taxon>Eukaryota</taxon>
        <taxon>Fungi</taxon>
        <taxon>Dikarya</taxon>
        <taxon>Ascomycota</taxon>
        <taxon>Pezizomycotina</taxon>
        <taxon>Leotiomycetes</taxon>
        <taxon>Helotiales</taxon>
        <taxon>Helotiales incertae sedis</taxon>
        <taxon>Amylocarpus</taxon>
    </lineage>
</organism>
<evidence type="ECO:0000313" key="1">
    <source>
        <dbReference type="EMBL" id="KAG9239349.1"/>
    </source>
</evidence>
<protein>
    <submittedName>
        <fullName evidence="1">Uncharacterized protein</fullName>
    </submittedName>
</protein>
<gene>
    <name evidence="1" type="ORF">BJ875DRAFT_448489</name>
</gene>
<proteinExistence type="predicted"/>
<dbReference type="OrthoDB" id="3509362at2759"/>